<dbReference type="GO" id="GO:0005829">
    <property type="term" value="C:cytosol"/>
    <property type="evidence" value="ECO:0007669"/>
    <property type="project" value="TreeGrafter"/>
</dbReference>
<dbReference type="Proteomes" id="UP000246352">
    <property type="component" value="Unassembled WGS sequence"/>
</dbReference>
<evidence type="ECO:0000256" key="1">
    <source>
        <dbReference type="ARBA" id="ARBA00001298"/>
    </source>
</evidence>
<dbReference type="AlphaFoldDB" id="A0A317PHQ3"/>
<dbReference type="EMBL" id="QGTR01000003">
    <property type="protein sequence ID" value="PWV99961.1"/>
    <property type="molecule type" value="Genomic_DNA"/>
</dbReference>
<dbReference type="PANTHER" id="PTHR21047">
    <property type="entry name" value="DTDP-6-DEOXY-D-GLUCOSE-3,5 EPIMERASE"/>
    <property type="match status" value="1"/>
</dbReference>
<name>A0A317PHQ3_9HYPH</name>
<dbReference type="GO" id="GO:0000271">
    <property type="term" value="P:polysaccharide biosynthetic process"/>
    <property type="evidence" value="ECO:0007669"/>
    <property type="project" value="TreeGrafter"/>
</dbReference>
<feature type="active site" description="Proton donor" evidence="8">
    <location>
        <position position="140"/>
    </location>
</feature>
<evidence type="ECO:0000256" key="3">
    <source>
        <dbReference type="ARBA" id="ARBA00012098"/>
    </source>
</evidence>
<dbReference type="Gene3D" id="2.60.120.10">
    <property type="entry name" value="Jelly Rolls"/>
    <property type="match status" value="1"/>
</dbReference>
<comment type="function">
    <text evidence="2">Catalyzes the epimerization of the C3' and C5'positions of dTDP-6-deoxy-D-xylo-4-hexulose, forming dTDP-6-deoxy-L-lyxo-4-hexulose.</text>
</comment>
<comment type="catalytic activity">
    <reaction evidence="1">
        <text>dTDP-4-dehydro-6-deoxy-alpha-D-glucose = dTDP-4-dehydro-beta-L-rhamnose</text>
        <dbReference type="Rhea" id="RHEA:16969"/>
        <dbReference type="ChEBI" id="CHEBI:57649"/>
        <dbReference type="ChEBI" id="CHEBI:62830"/>
        <dbReference type="EC" id="5.1.3.13"/>
    </reaction>
</comment>
<evidence type="ECO:0000256" key="5">
    <source>
        <dbReference type="ARBA" id="ARBA00029758"/>
    </source>
</evidence>
<accession>A0A317PHQ3</accession>
<evidence type="ECO:0000313" key="10">
    <source>
        <dbReference type="Proteomes" id="UP000246352"/>
    </source>
</evidence>
<proteinExistence type="predicted"/>
<evidence type="ECO:0000313" key="9">
    <source>
        <dbReference type="EMBL" id="PWV99961.1"/>
    </source>
</evidence>
<organism evidence="9 10">
    <name type="scientific">Hoeflea marina</name>
    <dbReference type="NCBI Taxonomy" id="274592"/>
    <lineage>
        <taxon>Bacteria</taxon>
        <taxon>Pseudomonadati</taxon>
        <taxon>Pseudomonadota</taxon>
        <taxon>Alphaproteobacteria</taxon>
        <taxon>Hyphomicrobiales</taxon>
        <taxon>Rhizobiaceae</taxon>
        <taxon>Hoeflea</taxon>
    </lineage>
</organism>
<evidence type="ECO:0000256" key="7">
    <source>
        <dbReference type="ARBA" id="ARBA00033311"/>
    </source>
</evidence>
<sequence length="190" mass="19983">MSTRLTIMPLLPAEGRSGPQLIGRKRLADDRGHFSRLFCAEELAEAGWTGPVAQVNHSVTGRAGTVRGLHLQRPPHAEMKLVSCIRGAVFDVAVDLRPGSPTRFTAVAAELSAENGLAMLVPEGFAHGFQALCDGCELIYLHSAGHSPGSEAGLRHDDPALAIAWPLPVALVSERDAGLPSVAALLAEAT</sequence>
<dbReference type="InterPro" id="IPR014710">
    <property type="entry name" value="RmlC-like_jellyroll"/>
</dbReference>
<evidence type="ECO:0000256" key="4">
    <source>
        <dbReference type="ARBA" id="ARBA00019595"/>
    </source>
</evidence>
<protein>
    <recommendedName>
        <fullName evidence="4">dTDP-4-dehydrorhamnose 3,5-epimerase</fullName>
        <ecNumber evidence="3">5.1.3.13</ecNumber>
    </recommendedName>
    <alternativeName>
        <fullName evidence="6">Thymidine diphospho-4-keto-rhamnose 3,5-epimerase</fullName>
    </alternativeName>
    <alternativeName>
        <fullName evidence="5">dTDP-4-keto-6-deoxyglucose 3,5-epimerase</fullName>
    </alternativeName>
    <alternativeName>
        <fullName evidence="7">dTDP-6-deoxy-D-xylo-4-hexulose 3,5-epimerase</fullName>
    </alternativeName>
</protein>
<dbReference type="GO" id="GO:0008830">
    <property type="term" value="F:dTDP-4-dehydrorhamnose 3,5-epimerase activity"/>
    <property type="evidence" value="ECO:0007669"/>
    <property type="project" value="UniProtKB-EC"/>
</dbReference>
<reference evidence="9 10" key="1">
    <citation type="submission" date="2018-05" db="EMBL/GenBank/DDBJ databases">
        <title>Genomic Encyclopedia of Type Strains, Phase IV (KMG-IV): sequencing the most valuable type-strain genomes for metagenomic binning, comparative biology and taxonomic classification.</title>
        <authorList>
            <person name="Goeker M."/>
        </authorList>
    </citation>
    <scope>NUCLEOTIDE SEQUENCE [LARGE SCALE GENOMIC DNA]</scope>
    <source>
        <strain evidence="9 10">DSM 16791</strain>
    </source>
</reference>
<dbReference type="CDD" id="cd00438">
    <property type="entry name" value="cupin_RmlC"/>
    <property type="match status" value="1"/>
</dbReference>
<feature type="active site" description="Proton acceptor" evidence="8">
    <location>
        <position position="70"/>
    </location>
</feature>
<keyword evidence="10" id="KW-1185">Reference proteome</keyword>
<dbReference type="GO" id="GO:0019305">
    <property type="term" value="P:dTDP-rhamnose biosynthetic process"/>
    <property type="evidence" value="ECO:0007669"/>
    <property type="project" value="TreeGrafter"/>
</dbReference>
<evidence type="ECO:0000256" key="8">
    <source>
        <dbReference type="PIRSR" id="PIRSR600888-1"/>
    </source>
</evidence>
<comment type="caution">
    <text evidence="9">The sequence shown here is derived from an EMBL/GenBank/DDBJ whole genome shotgun (WGS) entry which is preliminary data.</text>
</comment>
<gene>
    <name evidence="9" type="ORF">DFR52_103162</name>
</gene>
<evidence type="ECO:0000256" key="6">
    <source>
        <dbReference type="ARBA" id="ARBA00031424"/>
    </source>
</evidence>
<dbReference type="Pfam" id="PF00908">
    <property type="entry name" value="dTDP_sugar_isom"/>
    <property type="match status" value="1"/>
</dbReference>
<dbReference type="EC" id="5.1.3.13" evidence="3"/>
<dbReference type="InterPro" id="IPR011051">
    <property type="entry name" value="RmlC_Cupin_sf"/>
</dbReference>
<dbReference type="PANTHER" id="PTHR21047:SF2">
    <property type="entry name" value="THYMIDINE DIPHOSPHO-4-KETO-RHAMNOSE 3,5-EPIMERASE"/>
    <property type="match status" value="1"/>
</dbReference>
<dbReference type="InterPro" id="IPR000888">
    <property type="entry name" value="RmlC-like"/>
</dbReference>
<dbReference type="SUPFAM" id="SSF51182">
    <property type="entry name" value="RmlC-like cupins"/>
    <property type="match status" value="1"/>
</dbReference>
<evidence type="ECO:0000256" key="2">
    <source>
        <dbReference type="ARBA" id="ARBA00001997"/>
    </source>
</evidence>